<evidence type="ECO:0000313" key="20">
    <source>
        <dbReference type="Proteomes" id="UP000192578"/>
    </source>
</evidence>
<keyword evidence="11 15" id="KW-0496">Mitochondrion</keyword>
<keyword evidence="3 15" id="KW-0813">Transport</keyword>
<reference evidence="20" key="1">
    <citation type="submission" date="2017-01" db="EMBL/GenBank/DDBJ databases">
        <title>Comparative genomics of anhydrobiosis in the tardigrade Hypsibius dujardini.</title>
        <authorList>
            <person name="Yoshida Y."/>
            <person name="Koutsovoulos G."/>
            <person name="Laetsch D."/>
            <person name="Stevens L."/>
            <person name="Kumar S."/>
            <person name="Horikawa D."/>
            <person name="Ishino K."/>
            <person name="Komine S."/>
            <person name="Tomita M."/>
            <person name="Blaxter M."/>
            <person name="Arakawa K."/>
        </authorList>
    </citation>
    <scope>NUCLEOTIDE SEQUENCE [LARGE SCALE GENOMIC DNA]</scope>
    <source>
        <strain evidence="20">Z151</strain>
    </source>
</reference>
<comment type="function">
    <text evidence="15">Mitochondrial inner membrane calcium uniporter that mediates calcium uptake into mitochondria. Mitochondrial calcium homeostasis plays key roles in cellular physiology and regulates cell bioenergetics, cytoplasmic calcium signals and activation of cell death pathways.</text>
</comment>
<evidence type="ECO:0000313" key="19">
    <source>
        <dbReference type="EMBL" id="OQV13674.1"/>
    </source>
</evidence>
<evidence type="ECO:0000256" key="6">
    <source>
        <dbReference type="ARBA" id="ARBA00022692"/>
    </source>
</evidence>
<keyword evidence="6 15" id="KW-0812">Transmembrane</keyword>
<evidence type="ECO:0000256" key="8">
    <source>
        <dbReference type="ARBA" id="ARBA00022837"/>
    </source>
</evidence>
<evidence type="ECO:0000256" key="12">
    <source>
        <dbReference type="ARBA" id="ARBA00023136"/>
    </source>
</evidence>
<comment type="caution">
    <text evidence="19">The sequence shown here is derived from an EMBL/GenBank/DDBJ whole genome shotgun (WGS) entry which is preliminary data.</text>
</comment>
<evidence type="ECO:0000256" key="16">
    <source>
        <dbReference type="SAM" id="Coils"/>
    </source>
</evidence>
<evidence type="ECO:0000256" key="15">
    <source>
        <dbReference type="RuleBase" id="RU367035"/>
    </source>
</evidence>
<dbReference type="GO" id="GO:0036444">
    <property type="term" value="P:calcium import into the mitochondrion"/>
    <property type="evidence" value="ECO:0007669"/>
    <property type="project" value="TreeGrafter"/>
</dbReference>
<keyword evidence="16" id="KW-0175">Coiled coil</keyword>
<organism evidence="19 20">
    <name type="scientific">Hypsibius exemplaris</name>
    <name type="common">Freshwater tardigrade</name>
    <dbReference type="NCBI Taxonomy" id="2072580"/>
    <lineage>
        <taxon>Eukaryota</taxon>
        <taxon>Metazoa</taxon>
        <taxon>Ecdysozoa</taxon>
        <taxon>Tardigrada</taxon>
        <taxon>Eutardigrada</taxon>
        <taxon>Parachela</taxon>
        <taxon>Hypsibioidea</taxon>
        <taxon>Hypsibiidae</taxon>
        <taxon>Hypsibius</taxon>
    </lineage>
</organism>
<keyword evidence="5 15" id="KW-0107">Calcium channel</keyword>
<comment type="subcellular location">
    <subcellularLocation>
        <location evidence="1 15">Mitochondrion inner membrane</location>
        <topology evidence="1 15">Multi-pass membrane protein</topology>
    </subcellularLocation>
</comment>
<dbReference type="Pfam" id="PF04678">
    <property type="entry name" value="MCU"/>
    <property type="match status" value="1"/>
</dbReference>
<evidence type="ECO:0000256" key="11">
    <source>
        <dbReference type="ARBA" id="ARBA00023128"/>
    </source>
</evidence>
<evidence type="ECO:0000256" key="10">
    <source>
        <dbReference type="ARBA" id="ARBA00023065"/>
    </source>
</evidence>
<dbReference type="AlphaFoldDB" id="A0A1W0WEN5"/>
<evidence type="ECO:0000256" key="9">
    <source>
        <dbReference type="ARBA" id="ARBA00022989"/>
    </source>
</evidence>
<feature type="transmembrane region" description="Helical" evidence="15">
    <location>
        <begin position="176"/>
        <end position="196"/>
    </location>
</feature>
<keyword evidence="13 15" id="KW-0407">Ion channel</keyword>
<sequence length="291" mass="33280">MHSTSRRILIKGLRGSSPLCHDTAVTLLPQPSSLFARSVCLYRGPPNRAAKGGGDVRQRELVPGKVRIVSPVWTRRSSTQPAKAAADSSLVAAKDERNSSSTESPLITPEVQDELRQLHHIRAMVSQLYMALHVPDTYQTEMDTMRKQLEEIRAELQPLEEKKIQLLMRAERRSKILAWGGLGFMGMQFGFLARLTWWEYSWDIIEPVTYFVTYATAMGLYAYFLVTRQDVNFPGITERWTAVAFHKNVKRSKWEMTRYIQLKDKLAHMQAEVERMSLLLPQPKSSSTVKQ</sequence>
<dbReference type="EMBL" id="MTYJ01000118">
    <property type="protein sequence ID" value="OQV13674.1"/>
    <property type="molecule type" value="Genomic_DNA"/>
</dbReference>
<keyword evidence="8 15" id="KW-0106">Calcium</keyword>
<keyword evidence="10 15" id="KW-0406">Ion transport</keyword>
<keyword evidence="7 15" id="KW-0999">Mitochondrion inner membrane</keyword>
<evidence type="ECO:0000256" key="17">
    <source>
        <dbReference type="SAM" id="MobiDB-lite"/>
    </source>
</evidence>
<keyword evidence="12 15" id="KW-0472">Membrane</keyword>
<comment type="domain">
    <text evidence="15">The selectivity filter, in which calcium ions are arranged in single file, is composed of two acidic rings separated by one helical turn along the central axis of the channel pore.</text>
</comment>
<keyword evidence="9 15" id="KW-1133">Transmembrane helix</keyword>
<evidence type="ECO:0000256" key="4">
    <source>
        <dbReference type="ARBA" id="ARBA00022568"/>
    </source>
</evidence>
<dbReference type="GO" id="GO:1990246">
    <property type="term" value="C:uniplex complex"/>
    <property type="evidence" value="ECO:0007669"/>
    <property type="project" value="TreeGrafter"/>
</dbReference>
<dbReference type="InterPro" id="IPR006769">
    <property type="entry name" value="MCU_C"/>
</dbReference>
<accession>A0A1W0WEN5</accession>
<evidence type="ECO:0000259" key="18">
    <source>
        <dbReference type="Pfam" id="PF04678"/>
    </source>
</evidence>
<evidence type="ECO:0000256" key="7">
    <source>
        <dbReference type="ARBA" id="ARBA00022792"/>
    </source>
</evidence>
<comment type="similarity">
    <text evidence="2 15">Belongs to the MCU (TC 1.A.77) family.</text>
</comment>
<name>A0A1W0WEN5_HYPEX</name>
<proteinExistence type="inferred from homology"/>
<dbReference type="PANTHER" id="PTHR13462">
    <property type="entry name" value="CALCIUM UNIPORTER PROTEIN, MITOCHONDRIAL"/>
    <property type="match status" value="1"/>
</dbReference>
<evidence type="ECO:0000256" key="13">
    <source>
        <dbReference type="ARBA" id="ARBA00023303"/>
    </source>
</evidence>
<evidence type="ECO:0000256" key="3">
    <source>
        <dbReference type="ARBA" id="ARBA00022448"/>
    </source>
</evidence>
<dbReference type="GO" id="GO:0051560">
    <property type="term" value="P:mitochondrial calcium ion homeostasis"/>
    <property type="evidence" value="ECO:0007669"/>
    <property type="project" value="UniProtKB-UniRule"/>
</dbReference>
<evidence type="ECO:0000256" key="5">
    <source>
        <dbReference type="ARBA" id="ARBA00022673"/>
    </source>
</evidence>
<evidence type="ECO:0000256" key="1">
    <source>
        <dbReference type="ARBA" id="ARBA00004448"/>
    </source>
</evidence>
<feature type="domain" description="Calcium uniporter protein C-terminal" evidence="18">
    <location>
        <begin position="97"/>
        <end position="262"/>
    </location>
</feature>
<feature type="compositionally biased region" description="Low complexity" evidence="17">
    <location>
        <begin position="82"/>
        <end position="92"/>
    </location>
</feature>
<dbReference type="GO" id="GO:0005262">
    <property type="term" value="F:calcium channel activity"/>
    <property type="evidence" value="ECO:0007669"/>
    <property type="project" value="UniProtKB-UniRule"/>
</dbReference>
<keyword evidence="4 15" id="KW-0109">Calcium transport</keyword>
<keyword evidence="20" id="KW-1185">Reference proteome</keyword>
<feature type="region of interest" description="Disordered" evidence="17">
    <location>
        <begin position="77"/>
        <end position="106"/>
    </location>
</feature>
<protein>
    <recommendedName>
        <fullName evidence="15">Calcium uniporter protein</fullName>
    </recommendedName>
</protein>
<dbReference type="InterPro" id="IPR039055">
    <property type="entry name" value="MCU_fam"/>
</dbReference>
<dbReference type="GO" id="GO:0015292">
    <property type="term" value="F:uniporter activity"/>
    <property type="evidence" value="ECO:0007669"/>
    <property type="project" value="UniProtKB-UniRule"/>
</dbReference>
<feature type="transmembrane region" description="Helical" evidence="15">
    <location>
        <begin position="208"/>
        <end position="226"/>
    </location>
</feature>
<dbReference type="OrthoDB" id="278338at2759"/>
<evidence type="ECO:0000256" key="14">
    <source>
        <dbReference type="ARBA" id="ARBA00036634"/>
    </source>
</evidence>
<gene>
    <name evidence="19" type="ORF">BV898_12068</name>
</gene>
<evidence type="ECO:0000256" key="2">
    <source>
        <dbReference type="ARBA" id="ARBA00005653"/>
    </source>
</evidence>
<feature type="coiled-coil region" evidence="16">
    <location>
        <begin position="142"/>
        <end position="169"/>
    </location>
</feature>
<dbReference type="PANTHER" id="PTHR13462:SF10">
    <property type="entry name" value="CALCIUM UNIPORTER PROTEIN, MITOCHONDRIAL"/>
    <property type="match status" value="1"/>
</dbReference>
<comment type="catalytic activity">
    <reaction evidence="14">
        <text>Ca(2+)(in) = Ca(2+)(out)</text>
        <dbReference type="Rhea" id="RHEA:29671"/>
        <dbReference type="ChEBI" id="CHEBI:29108"/>
    </reaction>
</comment>
<dbReference type="Proteomes" id="UP000192578">
    <property type="component" value="Unassembled WGS sequence"/>
</dbReference>